<keyword evidence="1" id="KW-0812">Transmembrane</keyword>
<sequence>MLNFTSENKVIWILGKIGQFVLLNFLVLLGCIPIVTIGASLSAGARCMKKMKEPEGGILTLEFFHAFAADVKQATGAWLVLASVMVLGAGDIYYAIRIAEPVNMFFLFFGGVLFFVAVSMLFWIFPLVANYDNRVKGHLTNAFLFAFGKLPATLLLWGIWGSPVILCYFRPVFTSLVGYIIVFFGVALQLWLSHLIWDHTLCREETLEVHSVGR</sequence>
<gene>
    <name evidence="2" type="ORF">H8R94_11785</name>
</gene>
<feature type="transmembrane region" description="Helical" evidence="1">
    <location>
        <begin position="102"/>
        <end position="129"/>
    </location>
</feature>
<dbReference type="Pfam" id="PF04854">
    <property type="entry name" value="DUF624"/>
    <property type="match status" value="1"/>
</dbReference>
<organism evidence="2 3">
    <name type="scientific">Roseburia lenta</name>
    <dbReference type="NCBI Taxonomy" id="2763061"/>
    <lineage>
        <taxon>Bacteria</taxon>
        <taxon>Bacillati</taxon>
        <taxon>Bacillota</taxon>
        <taxon>Clostridia</taxon>
        <taxon>Lachnospirales</taxon>
        <taxon>Lachnospiraceae</taxon>
        <taxon>Roseburia</taxon>
    </lineage>
</organism>
<dbReference type="RefSeq" id="WP_118281840.1">
    <property type="nucleotide sequence ID" value="NZ_JACOPG010000005.1"/>
</dbReference>
<feature type="transmembrane region" description="Helical" evidence="1">
    <location>
        <begin position="141"/>
        <end position="160"/>
    </location>
</feature>
<evidence type="ECO:0000256" key="1">
    <source>
        <dbReference type="SAM" id="Phobius"/>
    </source>
</evidence>
<accession>A0ABR7GJ33</accession>
<protein>
    <submittedName>
        <fullName evidence="2">DUF624 domain-containing protein</fullName>
    </submittedName>
</protein>
<feature type="transmembrane region" description="Helical" evidence="1">
    <location>
        <begin position="77"/>
        <end position="96"/>
    </location>
</feature>
<proteinExistence type="predicted"/>
<reference evidence="2 3" key="1">
    <citation type="submission" date="2020-08" db="EMBL/GenBank/DDBJ databases">
        <title>Genome public.</title>
        <authorList>
            <person name="Liu C."/>
            <person name="Sun Q."/>
        </authorList>
    </citation>
    <scope>NUCLEOTIDE SEQUENCE [LARGE SCALE GENOMIC DNA]</scope>
    <source>
        <strain evidence="2 3">NSJ-9</strain>
    </source>
</reference>
<dbReference type="EMBL" id="JACOPG010000005">
    <property type="protein sequence ID" value="MBC5687271.1"/>
    <property type="molecule type" value="Genomic_DNA"/>
</dbReference>
<dbReference type="InterPro" id="IPR006938">
    <property type="entry name" value="DUF624"/>
</dbReference>
<comment type="caution">
    <text evidence="2">The sequence shown here is derived from an EMBL/GenBank/DDBJ whole genome shotgun (WGS) entry which is preliminary data.</text>
</comment>
<name>A0ABR7GJ33_9FIRM</name>
<keyword evidence="1" id="KW-0472">Membrane</keyword>
<dbReference type="Proteomes" id="UP000643810">
    <property type="component" value="Unassembled WGS sequence"/>
</dbReference>
<keyword evidence="3" id="KW-1185">Reference proteome</keyword>
<keyword evidence="1" id="KW-1133">Transmembrane helix</keyword>
<feature type="transmembrane region" description="Helical" evidence="1">
    <location>
        <begin position="172"/>
        <end position="192"/>
    </location>
</feature>
<feature type="transmembrane region" description="Helical" evidence="1">
    <location>
        <begin position="20"/>
        <end position="43"/>
    </location>
</feature>
<evidence type="ECO:0000313" key="2">
    <source>
        <dbReference type="EMBL" id="MBC5687271.1"/>
    </source>
</evidence>
<evidence type="ECO:0000313" key="3">
    <source>
        <dbReference type="Proteomes" id="UP000643810"/>
    </source>
</evidence>